<gene>
    <name evidence="3" type="ORF">ABI_28340</name>
</gene>
<dbReference type="CDD" id="cd16345">
    <property type="entry name" value="LMWP_ArsC"/>
    <property type="match status" value="1"/>
</dbReference>
<keyword evidence="1" id="KW-0059">Arsenical resistance</keyword>
<dbReference type="eggNOG" id="COG0394">
    <property type="taxonomic scope" value="Bacteria"/>
</dbReference>
<dbReference type="SUPFAM" id="SSF52788">
    <property type="entry name" value="Phosphotyrosine protein phosphatases I"/>
    <property type="match status" value="1"/>
</dbReference>
<dbReference type="PANTHER" id="PTHR43428:SF1">
    <property type="entry name" value="ARSENATE REDUCTASE"/>
    <property type="match status" value="1"/>
</dbReference>
<dbReference type="EMBL" id="GL883078">
    <property type="protein sequence ID" value="EGF91418.1"/>
    <property type="molecule type" value="Genomic_DNA"/>
</dbReference>
<dbReference type="InterPro" id="IPR036196">
    <property type="entry name" value="Ptyr_pPase_sf"/>
</dbReference>
<organism evidence="3 4">
    <name type="scientific">Asticcacaulis biprosthecium C19</name>
    <dbReference type="NCBI Taxonomy" id="715226"/>
    <lineage>
        <taxon>Bacteria</taxon>
        <taxon>Pseudomonadati</taxon>
        <taxon>Pseudomonadota</taxon>
        <taxon>Alphaproteobacteria</taxon>
        <taxon>Caulobacterales</taxon>
        <taxon>Caulobacteraceae</taxon>
        <taxon>Asticcacaulis</taxon>
    </lineage>
</organism>
<dbReference type="InterPro" id="IPR023485">
    <property type="entry name" value="Ptyr_pPase"/>
</dbReference>
<evidence type="ECO:0000259" key="2">
    <source>
        <dbReference type="SMART" id="SM00226"/>
    </source>
</evidence>
<protein>
    <submittedName>
        <fullName evidence="3">Arsenate reductase</fullName>
    </submittedName>
</protein>
<dbReference type="STRING" id="715226.ABI_28340"/>
<dbReference type="Gene3D" id="3.40.50.2300">
    <property type="match status" value="1"/>
</dbReference>
<dbReference type="OrthoDB" id="9793058at2"/>
<proteinExistence type="predicted"/>
<dbReference type="Pfam" id="PF01451">
    <property type="entry name" value="LMWPc"/>
    <property type="match status" value="1"/>
</dbReference>
<dbReference type="AlphaFoldDB" id="F4QMH7"/>
<evidence type="ECO:0000313" key="3">
    <source>
        <dbReference type="EMBL" id="EGF91418.1"/>
    </source>
</evidence>
<keyword evidence="4" id="KW-1185">Reference proteome</keyword>
<sequence length="174" mass="18821">MTTSGLRTFNVLFLCTHNSARSILAEALLNRLGAGRFEAWSAGYDPVPAISPYALALLHKINYNPSRLATKPITAVMGKYDPAFDIVIRLCPDRRGSSRTPQFKGNPAVIDWHLPDPCDVMGSSATIAAAYADVFDVLAGRIDVLANLPQAALESEAIGARLERMGENHLRLAS</sequence>
<dbReference type="HOGENOM" id="CLU_071415_3_0_5"/>
<name>F4QMH7_9CAUL</name>
<evidence type="ECO:0000313" key="4">
    <source>
        <dbReference type="Proteomes" id="UP000006512"/>
    </source>
</evidence>
<dbReference type="PANTHER" id="PTHR43428">
    <property type="entry name" value="ARSENATE REDUCTASE"/>
    <property type="match status" value="1"/>
</dbReference>
<dbReference type="GO" id="GO:0046685">
    <property type="term" value="P:response to arsenic-containing substance"/>
    <property type="evidence" value="ECO:0007669"/>
    <property type="project" value="UniProtKB-KW"/>
</dbReference>
<dbReference type="SMART" id="SM00226">
    <property type="entry name" value="LMWPc"/>
    <property type="match status" value="1"/>
</dbReference>
<dbReference type="Proteomes" id="UP000006512">
    <property type="component" value="Unassembled WGS sequence"/>
</dbReference>
<accession>F4QMH7</accession>
<reference evidence="4" key="1">
    <citation type="submission" date="2011-03" db="EMBL/GenBank/DDBJ databases">
        <title>Draft genome sequence of Brevundimonas diminuta.</title>
        <authorList>
            <person name="Brown P.J.B."/>
            <person name="Buechlein A."/>
            <person name="Hemmerich C."/>
            <person name="Brun Y.V."/>
        </authorList>
    </citation>
    <scope>NUCLEOTIDE SEQUENCE [LARGE SCALE GENOMIC DNA]</scope>
    <source>
        <strain evidence="4">C19</strain>
    </source>
</reference>
<evidence type="ECO:0000256" key="1">
    <source>
        <dbReference type="ARBA" id="ARBA00022849"/>
    </source>
</evidence>
<dbReference type="RefSeq" id="WP_006273620.1">
    <property type="nucleotide sequence ID" value="NZ_GL883078.1"/>
</dbReference>
<feature type="domain" description="Phosphotyrosine protein phosphatase I" evidence="2">
    <location>
        <begin position="9"/>
        <end position="148"/>
    </location>
</feature>